<keyword evidence="7 12" id="KW-0472">Membrane</keyword>
<feature type="compositionally biased region" description="Polar residues" evidence="11">
    <location>
        <begin position="742"/>
        <end position="757"/>
    </location>
</feature>
<evidence type="ECO:0000256" key="8">
    <source>
        <dbReference type="PIRSR" id="PIRSR600175-1"/>
    </source>
</evidence>
<feature type="transmembrane region" description="Helical" evidence="12">
    <location>
        <begin position="361"/>
        <end position="382"/>
    </location>
</feature>
<dbReference type="Pfam" id="PF00209">
    <property type="entry name" value="SNF"/>
    <property type="match status" value="1"/>
</dbReference>
<dbReference type="GO" id="GO:0046872">
    <property type="term" value="F:metal ion binding"/>
    <property type="evidence" value="ECO:0007669"/>
    <property type="project" value="UniProtKB-KW"/>
</dbReference>
<feature type="transmembrane region" description="Helical" evidence="12">
    <location>
        <begin position="314"/>
        <end position="341"/>
    </location>
</feature>
<feature type="transmembrane region" description="Helical" evidence="12">
    <location>
        <begin position="92"/>
        <end position="111"/>
    </location>
</feature>
<keyword evidence="4 10" id="KW-0812">Transmembrane</keyword>
<feature type="region of interest" description="Disordered" evidence="11">
    <location>
        <begin position="742"/>
        <end position="779"/>
    </location>
</feature>
<evidence type="ECO:0000313" key="13">
    <source>
        <dbReference type="EMBL" id="OTF79003.1"/>
    </source>
</evidence>
<name>A0A1Y3BGP4_EURMA</name>
<dbReference type="InterPro" id="IPR037272">
    <property type="entry name" value="SNS_sf"/>
</dbReference>
<comment type="subcellular location">
    <subcellularLocation>
        <location evidence="1">Membrane</location>
        <topology evidence="1">Multi-pass membrane protein</topology>
    </subcellularLocation>
</comment>
<evidence type="ECO:0000256" key="9">
    <source>
        <dbReference type="PIRSR" id="PIRSR600175-2"/>
    </source>
</evidence>
<feature type="binding site" evidence="8">
    <location>
        <position position="107"/>
    </location>
    <ligand>
        <name>Na(+)</name>
        <dbReference type="ChEBI" id="CHEBI:29101"/>
        <label>1</label>
    </ligand>
</feature>
<dbReference type="PROSITE" id="PS50267">
    <property type="entry name" value="NA_NEUROTRAN_SYMP_3"/>
    <property type="match status" value="1"/>
</dbReference>
<evidence type="ECO:0000256" key="11">
    <source>
        <dbReference type="SAM" id="MobiDB-lite"/>
    </source>
</evidence>
<comment type="caution">
    <text evidence="13">The sequence shown here is derived from an EMBL/GenBank/DDBJ whole genome shotgun (WGS) entry which is preliminary data.</text>
</comment>
<keyword evidence="3 10" id="KW-0813">Transport</keyword>
<feature type="transmembrane region" description="Helical" evidence="12">
    <location>
        <begin position="394"/>
        <end position="419"/>
    </location>
</feature>
<keyword evidence="6 12" id="KW-1133">Transmembrane helix</keyword>
<gene>
    <name evidence="13" type="ORF">BLA29_001474</name>
</gene>
<feature type="transmembrane region" description="Helical" evidence="12">
    <location>
        <begin position="123"/>
        <end position="145"/>
    </location>
</feature>
<evidence type="ECO:0000256" key="12">
    <source>
        <dbReference type="SAM" id="Phobius"/>
    </source>
</evidence>
<dbReference type="OrthoDB" id="6581954at2759"/>
<feature type="transmembrane region" description="Helical" evidence="12">
    <location>
        <begin position="569"/>
        <end position="591"/>
    </location>
</feature>
<evidence type="ECO:0000256" key="3">
    <source>
        <dbReference type="ARBA" id="ARBA00022448"/>
    </source>
</evidence>
<evidence type="ECO:0000256" key="5">
    <source>
        <dbReference type="ARBA" id="ARBA00022847"/>
    </source>
</evidence>
<evidence type="ECO:0000313" key="14">
    <source>
        <dbReference type="Proteomes" id="UP000194236"/>
    </source>
</evidence>
<keyword evidence="8" id="KW-0479">Metal-binding</keyword>
<feature type="binding site" evidence="8">
    <location>
        <position position="103"/>
    </location>
    <ligand>
        <name>Na(+)</name>
        <dbReference type="ChEBI" id="CHEBI:29101"/>
        <label>1</label>
    </ligand>
</feature>
<dbReference type="PANTHER" id="PTHR11616:SF313">
    <property type="entry name" value="TRANSPORTER"/>
    <property type="match status" value="1"/>
</dbReference>
<keyword evidence="9" id="KW-1015">Disulfide bond</keyword>
<proteinExistence type="inferred from homology"/>
<feature type="transmembrane region" description="Helical" evidence="12">
    <location>
        <begin position="453"/>
        <end position="474"/>
    </location>
</feature>
<dbReference type="PRINTS" id="PR00176">
    <property type="entry name" value="NANEUSMPORT"/>
</dbReference>
<evidence type="ECO:0000256" key="6">
    <source>
        <dbReference type="ARBA" id="ARBA00022989"/>
    </source>
</evidence>
<dbReference type="PANTHER" id="PTHR11616">
    <property type="entry name" value="SODIUM/CHLORIDE DEPENDENT TRANSPORTER"/>
    <property type="match status" value="1"/>
</dbReference>
<comment type="similarity">
    <text evidence="2 10">Belongs to the sodium:neurotransmitter symporter (SNF) (TC 2.A.22) family.</text>
</comment>
<protein>
    <recommendedName>
        <fullName evidence="10">Transporter</fullName>
    </recommendedName>
</protein>
<sequence>MPPSDTNNDNTMMMCDEFPRVSSQVPLSPKGYDISFGYDLEIENEEEDDDDDDDDEDNQRTMKPRQAPYPPAKRVQKKSSSLKDRGTWQGRFDFILSLIGYSVGLGNVWRFPYLVYSNGGGAFLIPFIVMMLFVGFPLMFMELAFGQYASLSPVVIFKHFSPLFAGLGYGMIAVSGVVMLYYNMIIAWTLYYMYASLKPELPWSRCDPLWSSDLCYSYKEKDDCLANDPNATYYNRTCFDHANATRLNLTHLVAMLEKKAPADEYFNNYVLGNIETIDETGNIQFHLLISLLIAWIMVFLCLSKGVQSSGKVVYFTALFPYLVLVILFIRGITLPGAMQGIAFYVKPDFSHLFAAHVWGDAAVQVFFALSPAWGGLITLASYNKFTNNCYRDSILVLFANAATSIFSGFVVFSIIGYLAHEMDVAVDEVVDQGVGLAFMVYPEVVARLPVSPFWSFLFFFMLITLGLDSQFALLETVQTAVLDRFPSLRDHKIVILLLVSTLGYAGGIIFTTQSGVLWLGLFDHYAANFSVLIIAITECLLISWYYGTERFLRDIEKMIGQRSLRWKRLWSIMWKYITPSILMFLLIFNWIKHEPPKSGDYIYPEWSNIFGWILAFIPTIIIIATMMHTYFTYDGAKNKSIAQKINLLMQPSENWGPTLRNIEKLQRRKSSRLAMASAAQQSQQLQQQSSSSVLETNGNAIPIAPLLMNGGPPQTTTNTIQSNGKLRPKLKQTLSDPTENKFIQQSSDQQPQNSFDNPSFDVQFPNTKLEQPPQSLDRI</sequence>
<dbReference type="PROSITE" id="PS00610">
    <property type="entry name" value="NA_NEUROTRAN_SYMP_1"/>
    <property type="match status" value="1"/>
</dbReference>
<evidence type="ECO:0000256" key="10">
    <source>
        <dbReference type="RuleBase" id="RU003732"/>
    </source>
</evidence>
<dbReference type="GO" id="GO:0005886">
    <property type="term" value="C:plasma membrane"/>
    <property type="evidence" value="ECO:0007669"/>
    <property type="project" value="TreeGrafter"/>
</dbReference>
<feature type="region of interest" description="Disordered" evidence="11">
    <location>
        <begin position="1"/>
        <end position="82"/>
    </location>
</feature>
<feature type="compositionally biased region" description="Polar residues" evidence="11">
    <location>
        <begin position="712"/>
        <end position="724"/>
    </location>
</feature>
<evidence type="ECO:0000256" key="4">
    <source>
        <dbReference type="ARBA" id="ARBA00022692"/>
    </source>
</evidence>
<dbReference type="Proteomes" id="UP000194236">
    <property type="component" value="Unassembled WGS sequence"/>
</dbReference>
<feature type="compositionally biased region" description="Acidic residues" evidence="11">
    <location>
        <begin position="40"/>
        <end position="57"/>
    </location>
</feature>
<dbReference type="AlphaFoldDB" id="A0A1Y3BGP4"/>
<keyword evidence="8" id="KW-0915">Sodium</keyword>
<feature type="binding site" evidence="8">
    <location>
        <position position="468"/>
    </location>
    <ligand>
        <name>Na(+)</name>
        <dbReference type="ChEBI" id="CHEBI:29101"/>
        <label>1</label>
    </ligand>
</feature>
<feature type="binding site" evidence="8">
    <location>
        <position position="465"/>
    </location>
    <ligand>
        <name>Na(+)</name>
        <dbReference type="ChEBI" id="CHEBI:29101"/>
        <label>1</label>
    </ligand>
</feature>
<feature type="transmembrane region" description="Helical" evidence="12">
    <location>
        <begin position="494"/>
        <end position="519"/>
    </location>
</feature>
<feature type="binding site" evidence="8">
    <location>
        <position position="469"/>
    </location>
    <ligand>
        <name>Na(+)</name>
        <dbReference type="ChEBI" id="CHEBI:29101"/>
        <label>1</label>
    </ligand>
</feature>
<feature type="compositionally biased region" description="Polar residues" evidence="11">
    <location>
        <begin position="764"/>
        <end position="779"/>
    </location>
</feature>
<keyword evidence="14" id="KW-1185">Reference proteome</keyword>
<feature type="transmembrane region" description="Helical" evidence="12">
    <location>
        <begin position="283"/>
        <end position="302"/>
    </location>
</feature>
<dbReference type="GO" id="GO:0015375">
    <property type="term" value="F:glycine:sodium symporter activity"/>
    <property type="evidence" value="ECO:0007669"/>
    <property type="project" value="TreeGrafter"/>
</dbReference>
<feature type="transmembrane region" description="Helical" evidence="12">
    <location>
        <begin position="611"/>
        <end position="631"/>
    </location>
</feature>
<dbReference type="InterPro" id="IPR000175">
    <property type="entry name" value="Na/ntran_symport"/>
</dbReference>
<dbReference type="EMBL" id="MUJZ01025359">
    <property type="protein sequence ID" value="OTF79003.1"/>
    <property type="molecule type" value="Genomic_DNA"/>
</dbReference>
<feature type="binding site" evidence="8">
    <location>
        <position position="100"/>
    </location>
    <ligand>
        <name>Na(+)</name>
        <dbReference type="ChEBI" id="CHEBI:29101"/>
        <label>1</label>
    </ligand>
</feature>
<evidence type="ECO:0000256" key="2">
    <source>
        <dbReference type="ARBA" id="ARBA00006459"/>
    </source>
</evidence>
<organism evidence="13 14">
    <name type="scientific">Euroglyphus maynei</name>
    <name type="common">Mayne's house dust mite</name>
    <dbReference type="NCBI Taxonomy" id="6958"/>
    <lineage>
        <taxon>Eukaryota</taxon>
        <taxon>Metazoa</taxon>
        <taxon>Ecdysozoa</taxon>
        <taxon>Arthropoda</taxon>
        <taxon>Chelicerata</taxon>
        <taxon>Arachnida</taxon>
        <taxon>Acari</taxon>
        <taxon>Acariformes</taxon>
        <taxon>Sarcoptiformes</taxon>
        <taxon>Astigmata</taxon>
        <taxon>Psoroptidia</taxon>
        <taxon>Analgoidea</taxon>
        <taxon>Pyroglyphidae</taxon>
        <taxon>Pyroglyphinae</taxon>
        <taxon>Euroglyphus</taxon>
    </lineage>
</organism>
<feature type="transmembrane region" description="Helical" evidence="12">
    <location>
        <begin position="525"/>
        <end position="548"/>
    </location>
</feature>
<reference evidence="13 14" key="1">
    <citation type="submission" date="2017-03" db="EMBL/GenBank/DDBJ databases">
        <title>Genome Survey of Euroglyphus maynei.</title>
        <authorList>
            <person name="Arlian L.G."/>
            <person name="Morgan M.S."/>
            <person name="Rider S.D."/>
        </authorList>
    </citation>
    <scope>NUCLEOTIDE SEQUENCE [LARGE SCALE GENOMIC DNA]</scope>
    <source>
        <strain evidence="13">Arlian Lab</strain>
        <tissue evidence="13">Whole body</tissue>
    </source>
</reference>
<feature type="compositionally biased region" description="Polar residues" evidence="11">
    <location>
        <begin position="1"/>
        <end position="11"/>
    </location>
</feature>
<feature type="disulfide bond" evidence="9">
    <location>
        <begin position="206"/>
        <end position="215"/>
    </location>
</feature>
<keyword evidence="5 10" id="KW-0769">Symport</keyword>
<evidence type="ECO:0000256" key="1">
    <source>
        <dbReference type="ARBA" id="ARBA00004141"/>
    </source>
</evidence>
<feature type="region of interest" description="Disordered" evidence="11">
    <location>
        <begin position="704"/>
        <end position="727"/>
    </location>
</feature>
<evidence type="ECO:0000256" key="7">
    <source>
        <dbReference type="ARBA" id="ARBA00023136"/>
    </source>
</evidence>
<feature type="binding site" evidence="8">
    <location>
        <position position="400"/>
    </location>
    <ligand>
        <name>Na(+)</name>
        <dbReference type="ChEBI" id="CHEBI:29101"/>
        <label>1</label>
    </ligand>
</feature>
<feature type="transmembrane region" description="Helical" evidence="12">
    <location>
        <begin position="166"/>
        <end position="194"/>
    </location>
</feature>
<dbReference type="SUPFAM" id="SSF161070">
    <property type="entry name" value="SNF-like"/>
    <property type="match status" value="1"/>
</dbReference>
<accession>A0A1Y3BGP4</accession>